<comment type="caution">
    <text evidence="3">The sequence shown here is derived from an EMBL/GenBank/DDBJ whole genome shotgun (WGS) entry which is preliminary data.</text>
</comment>
<dbReference type="EMBL" id="JAJADQ010000008">
    <property type="protein sequence ID" value="MCB2379123.1"/>
    <property type="molecule type" value="Genomic_DNA"/>
</dbReference>
<proteinExistence type="predicted"/>
<keyword evidence="2" id="KW-0732">Signal</keyword>
<evidence type="ECO:0000256" key="1">
    <source>
        <dbReference type="SAM" id="Phobius"/>
    </source>
</evidence>
<evidence type="ECO:0000313" key="4">
    <source>
        <dbReference type="Proteomes" id="UP001165297"/>
    </source>
</evidence>
<feature type="signal peptide" evidence="2">
    <location>
        <begin position="1"/>
        <end position="28"/>
    </location>
</feature>
<protein>
    <recommendedName>
        <fullName evidence="5">VPDSG-CTERM sorting domain-containing protein</fullName>
    </recommendedName>
</protein>
<feature type="transmembrane region" description="Helical" evidence="1">
    <location>
        <begin position="44"/>
        <end position="61"/>
    </location>
</feature>
<keyword evidence="4" id="KW-1185">Reference proteome</keyword>
<organism evidence="3 4">
    <name type="scientific">Hymenobacter nitidus</name>
    <dbReference type="NCBI Taxonomy" id="2880929"/>
    <lineage>
        <taxon>Bacteria</taxon>
        <taxon>Pseudomonadati</taxon>
        <taxon>Bacteroidota</taxon>
        <taxon>Cytophagia</taxon>
        <taxon>Cytophagales</taxon>
        <taxon>Hymenobacteraceae</taxon>
        <taxon>Hymenobacter</taxon>
    </lineage>
</organism>
<reference evidence="3" key="1">
    <citation type="submission" date="2021-10" db="EMBL/GenBank/DDBJ databases">
        <authorList>
            <person name="Dean J.D."/>
            <person name="Kim M.K."/>
            <person name="Newey C.N."/>
            <person name="Stoker T.S."/>
            <person name="Thompson D.W."/>
            <person name="Grose J.H."/>
        </authorList>
    </citation>
    <scope>NUCLEOTIDE SEQUENCE</scope>
    <source>
        <strain evidence="3">BT635</strain>
    </source>
</reference>
<dbReference type="NCBIfam" id="NF046080">
    <property type="entry name" value="PID_CTERM"/>
    <property type="match status" value="1"/>
</dbReference>
<feature type="chain" id="PRO_5046779606" description="VPDSG-CTERM sorting domain-containing protein" evidence="2">
    <location>
        <begin position="29"/>
        <end position="71"/>
    </location>
</feature>
<accession>A0ABS8AFB9</accession>
<name>A0ABS8AFB9_9BACT</name>
<dbReference type="Proteomes" id="UP001165297">
    <property type="component" value="Unassembled WGS sequence"/>
</dbReference>
<gene>
    <name evidence="3" type="ORF">LGH70_16095</name>
</gene>
<keyword evidence="1" id="KW-1133">Transmembrane helix</keyword>
<keyword evidence="1" id="KW-0812">Transmembrane</keyword>
<evidence type="ECO:0000256" key="2">
    <source>
        <dbReference type="SAM" id="SignalP"/>
    </source>
</evidence>
<dbReference type="RefSeq" id="WP_226187609.1">
    <property type="nucleotide sequence ID" value="NZ_JAJADQ010000008.1"/>
</dbReference>
<keyword evidence="1" id="KW-0472">Membrane</keyword>
<sequence length="71" mass="7110">MTVFLRVPLAAFVAAFLLLLISASPARAQGPGTGGPRPGATNAPIDGGVGLLVAAGAAYTLRRLRATPPQD</sequence>
<evidence type="ECO:0008006" key="5">
    <source>
        <dbReference type="Google" id="ProtNLM"/>
    </source>
</evidence>
<dbReference type="InterPro" id="IPR058207">
    <property type="entry name" value="PID_CTERM"/>
</dbReference>
<evidence type="ECO:0000313" key="3">
    <source>
        <dbReference type="EMBL" id="MCB2379123.1"/>
    </source>
</evidence>